<reference evidence="8" key="2">
    <citation type="submission" date="2021-08" db="EMBL/GenBank/DDBJ databases">
        <authorList>
            <person name="Tani A."/>
            <person name="Ola A."/>
            <person name="Ogura Y."/>
            <person name="Katsura K."/>
            <person name="Hayashi T."/>
        </authorList>
    </citation>
    <scope>NUCLEOTIDE SEQUENCE</scope>
    <source>
        <strain evidence="8">KCTC 52305</strain>
    </source>
</reference>
<evidence type="ECO:0000256" key="4">
    <source>
        <dbReference type="ARBA" id="ARBA00022827"/>
    </source>
</evidence>
<dbReference type="InterPro" id="IPR037069">
    <property type="entry name" value="AcylCoA_DH/ox_N_sf"/>
</dbReference>
<organism evidence="8 9">
    <name type="scientific">Methylobacterium crusticola</name>
    <dbReference type="NCBI Taxonomy" id="1697972"/>
    <lineage>
        <taxon>Bacteria</taxon>
        <taxon>Pseudomonadati</taxon>
        <taxon>Pseudomonadota</taxon>
        <taxon>Alphaproteobacteria</taxon>
        <taxon>Hyphomicrobiales</taxon>
        <taxon>Methylobacteriaceae</taxon>
        <taxon>Methylobacterium</taxon>
    </lineage>
</organism>
<dbReference type="RefSeq" id="WP_128565122.1">
    <property type="nucleotide sequence ID" value="NZ_BPQH01000003.1"/>
</dbReference>
<reference evidence="8" key="1">
    <citation type="journal article" date="2021" name="Front. Microbiol.">
        <title>Comprehensive Comparative Genomics and Phenotyping of Methylobacterium Species.</title>
        <authorList>
            <person name="Alessa O."/>
            <person name="Ogura Y."/>
            <person name="Fujitani Y."/>
            <person name="Takami H."/>
            <person name="Hayashi T."/>
            <person name="Sahin N."/>
            <person name="Tani A."/>
        </authorList>
    </citation>
    <scope>NUCLEOTIDE SEQUENCE</scope>
    <source>
        <strain evidence="8">KCTC 52305</strain>
    </source>
</reference>
<dbReference type="Pfam" id="PF02771">
    <property type="entry name" value="Acyl-CoA_dh_N"/>
    <property type="match status" value="1"/>
</dbReference>
<dbReference type="PANTHER" id="PTHR43884">
    <property type="entry name" value="ACYL-COA DEHYDROGENASE"/>
    <property type="match status" value="1"/>
</dbReference>
<keyword evidence="5" id="KW-0560">Oxidoreductase</keyword>
<dbReference type="Gene3D" id="1.10.540.10">
    <property type="entry name" value="Acyl-CoA dehydrogenase/oxidase, N-terminal domain"/>
    <property type="match status" value="1"/>
</dbReference>
<protein>
    <submittedName>
        <fullName evidence="8">Acyl-CoA dehydrogenase FadE34</fullName>
    </submittedName>
</protein>
<evidence type="ECO:0000256" key="1">
    <source>
        <dbReference type="ARBA" id="ARBA00001974"/>
    </source>
</evidence>
<dbReference type="InterPro" id="IPR009075">
    <property type="entry name" value="AcylCo_DH/oxidase_C"/>
</dbReference>
<feature type="domain" description="Acyl-CoA dehydrogenase/oxidase C-terminal" evidence="6">
    <location>
        <begin position="209"/>
        <end position="328"/>
    </location>
</feature>
<dbReference type="EMBL" id="BPQH01000003">
    <property type="protein sequence ID" value="GJD48358.1"/>
    <property type="molecule type" value="Genomic_DNA"/>
</dbReference>
<evidence type="ECO:0000256" key="3">
    <source>
        <dbReference type="ARBA" id="ARBA00022630"/>
    </source>
</evidence>
<accession>A0ABQ4QSS1</accession>
<comment type="caution">
    <text evidence="8">The sequence shown here is derived from an EMBL/GenBank/DDBJ whole genome shotgun (WGS) entry which is preliminary data.</text>
</comment>
<evidence type="ECO:0000256" key="2">
    <source>
        <dbReference type="ARBA" id="ARBA00009347"/>
    </source>
</evidence>
<dbReference type="SUPFAM" id="SSF56645">
    <property type="entry name" value="Acyl-CoA dehydrogenase NM domain-like"/>
    <property type="match status" value="1"/>
</dbReference>
<dbReference type="Pfam" id="PF00441">
    <property type="entry name" value="Acyl-CoA_dh_1"/>
    <property type="match status" value="1"/>
</dbReference>
<comment type="similarity">
    <text evidence="2">Belongs to the acyl-CoA dehydrogenase family.</text>
</comment>
<evidence type="ECO:0000259" key="6">
    <source>
        <dbReference type="Pfam" id="PF00441"/>
    </source>
</evidence>
<keyword evidence="4" id="KW-0274">FAD</keyword>
<dbReference type="InterPro" id="IPR009100">
    <property type="entry name" value="AcylCoA_DH/oxidase_NM_dom_sf"/>
</dbReference>
<name>A0ABQ4QSS1_9HYPH</name>
<sequence length="356" mass="36242">MSDLDLLEDSASRFFAGAHRPAAGAEGPDEAGLARLWAETAAMGFPLAGVPEDLGGAGMTRAEASVLVRIAAAHVAPVPLAETMAASWVLADAGAAPPEGIATLQAGLGLPELALSPDGDGYGATGCLAEVPWGREAGTVVALARLGGGAALVRLPGRALAWTAATNIAGEPRAATALAGHPLPRAAVTALPPGYDLRRPGLILAALRATQLAGAMQRVLALAIDHANTRVQFGRPIGRFQAIQSLLSEAAGHVAAGSAAADGAASRLDDPDAEALELAVACAKSRAGEAATRVAAIAHQVFGAVGFTREHELHHATRRLWAWREEAGDEAFWNERLGAIAREAGSAGLWARLTAL</sequence>
<gene>
    <name evidence="8" type="ORF">OPKNFCMD_1076</name>
</gene>
<evidence type="ECO:0000313" key="8">
    <source>
        <dbReference type="EMBL" id="GJD48358.1"/>
    </source>
</evidence>
<evidence type="ECO:0000259" key="7">
    <source>
        <dbReference type="Pfam" id="PF02771"/>
    </source>
</evidence>
<dbReference type="InterPro" id="IPR013786">
    <property type="entry name" value="AcylCoA_DH/ox_N"/>
</dbReference>
<proteinExistence type="inferred from homology"/>
<keyword evidence="3" id="KW-0285">Flavoprotein</keyword>
<dbReference type="Proteomes" id="UP001055167">
    <property type="component" value="Unassembled WGS sequence"/>
</dbReference>
<dbReference type="InterPro" id="IPR036250">
    <property type="entry name" value="AcylCo_DH-like_C"/>
</dbReference>
<evidence type="ECO:0000256" key="5">
    <source>
        <dbReference type="ARBA" id="ARBA00023002"/>
    </source>
</evidence>
<keyword evidence="9" id="KW-1185">Reference proteome</keyword>
<comment type="cofactor">
    <cofactor evidence="1">
        <name>FAD</name>
        <dbReference type="ChEBI" id="CHEBI:57692"/>
    </cofactor>
</comment>
<dbReference type="Gene3D" id="1.20.140.10">
    <property type="entry name" value="Butyryl-CoA Dehydrogenase, subunit A, domain 3"/>
    <property type="match status" value="1"/>
</dbReference>
<dbReference type="SUPFAM" id="SSF47203">
    <property type="entry name" value="Acyl-CoA dehydrogenase C-terminal domain-like"/>
    <property type="match status" value="1"/>
</dbReference>
<feature type="domain" description="Acyl-CoA dehydrogenase/oxidase N-terminal" evidence="7">
    <location>
        <begin position="5"/>
        <end position="94"/>
    </location>
</feature>
<dbReference type="PANTHER" id="PTHR43884:SF20">
    <property type="entry name" value="ACYL-COA DEHYDROGENASE FADE28"/>
    <property type="match status" value="1"/>
</dbReference>
<evidence type="ECO:0000313" key="9">
    <source>
        <dbReference type="Proteomes" id="UP001055167"/>
    </source>
</evidence>